<evidence type="ECO:0000313" key="2">
    <source>
        <dbReference type="EMBL" id="TWU25017.1"/>
    </source>
</evidence>
<protein>
    <recommendedName>
        <fullName evidence="1">Rhodanese domain-containing protein</fullName>
    </recommendedName>
</protein>
<dbReference type="PROSITE" id="PS50206">
    <property type="entry name" value="RHODANESE_3"/>
    <property type="match status" value="1"/>
</dbReference>
<evidence type="ECO:0000259" key="1">
    <source>
        <dbReference type="PROSITE" id="PS50206"/>
    </source>
</evidence>
<comment type="caution">
    <text evidence="2">The sequence shown here is derived from an EMBL/GenBank/DDBJ whole genome shotgun (WGS) entry which is preliminary data.</text>
</comment>
<dbReference type="SUPFAM" id="SSF54523">
    <property type="entry name" value="Pili subunits"/>
    <property type="match status" value="1"/>
</dbReference>
<dbReference type="Pfam" id="PF07963">
    <property type="entry name" value="N_methyl"/>
    <property type="match status" value="1"/>
</dbReference>
<gene>
    <name evidence="2" type="ORF">Pla52o_13140</name>
</gene>
<dbReference type="Proteomes" id="UP000316304">
    <property type="component" value="Unassembled WGS sequence"/>
</dbReference>
<dbReference type="AlphaFoldDB" id="A0A5C6CN56"/>
<name>A0A5C6CN56_9BACT</name>
<reference evidence="2 3" key="1">
    <citation type="submission" date="2019-02" db="EMBL/GenBank/DDBJ databases">
        <title>Deep-cultivation of Planctomycetes and their phenomic and genomic characterization uncovers novel biology.</title>
        <authorList>
            <person name="Wiegand S."/>
            <person name="Jogler M."/>
            <person name="Boedeker C."/>
            <person name="Pinto D."/>
            <person name="Vollmers J."/>
            <person name="Rivas-Marin E."/>
            <person name="Kohn T."/>
            <person name="Peeters S.H."/>
            <person name="Heuer A."/>
            <person name="Rast P."/>
            <person name="Oberbeckmann S."/>
            <person name="Bunk B."/>
            <person name="Jeske O."/>
            <person name="Meyerdierks A."/>
            <person name="Storesund J.E."/>
            <person name="Kallscheuer N."/>
            <person name="Luecker S."/>
            <person name="Lage O.M."/>
            <person name="Pohl T."/>
            <person name="Merkel B.J."/>
            <person name="Hornburger P."/>
            <person name="Mueller R.-W."/>
            <person name="Bruemmer F."/>
            <person name="Labrenz M."/>
            <person name="Spormann A.M."/>
            <person name="Op Den Camp H."/>
            <person name="Overmann J."/>
            <person name="Amann R."/>
            <person name="Jetten M.S.M."/>
            <person name="Mascher T."/>
            <person name="Medema M.H."/>
            <person name="Devos D.P."/>
            <person name="Kaster A.-K."/>
            <person name="Ovreas L."/>
            <person name="Rohde M."/>
            <person name="Galperin M.Y."/>
            <person name="Jogler C."/>
        </authorList>
    </citation>
    <scope>NUCLEOTIDE SEQUENCE [LARGE SCALE GENOMIC DNA]</scope>
    <source>
        <strain evidence="2 3">Pla52o</strain>
    </source>
</reference>
<dbReference type="InterPro" id="IPR027558">
    <property type="entry name" value="Pre_pil_HX9DG_C"/>
</dbReference>
<dbReference type="EMBL" id="SJPT01000002">
    <property type="protein sequence ID" value="TWU25017.1"/>
    <property type="molecule type" value="Genomic_DNA"/>
</dbReference>
<dbReference type="RefSeq" id="WP_146593727.1">
    <property type="nucleotide sequence ID" value="NZ_SJPT01000002.1"/>
</dbReference>
<dbReference type="NCBIfam" id="TIGR02532">
    <property type="entry name" value="IV_pilin_GFxxxE"/>
    <property type="match status" value="1"/>
</dbReference>
<organism evidence="2 3">
    <name type="scientific">Novipirellula galeiformis</name>
    <dbReference type="NCBI Taxonomy" id="2528004"/>
    <lineage>
        <taxon>Bacteria</taxon>
        <taxon>Pseudomonadati</taxon>
        <taxon>Planctomycetota</taxon>
        <taxon>Planctomycetia</taxon>
        <taxon>Pirellulales</taxon>
        <taxon>Pirellulaceae</taxon>
        <taxon>Novipirellula</taxon>
    </lineage>
</organism>
<dbReference type="PANTHER" id="PTHR30093">
    <property type="entry name" value="GENERAL SECRETION PATHWAY PROTEIN G"/>
    <property type="match status" value="1"/>
</dbReference>
<dbReference type="InterPro" id="IPR001763">
    <property type="entry name" value="Rhodanese-like_dom"/>
</dbReference>
<accession>A0A5C6CN56</accession>
<dbReference type="PANTHER" id="PTHR30093:SF2">
    <property type="entry name" value="TYPE II SECRETION SYSTEM PROTEIN H"/>
    <property type="match status" value="1"/>
</dbReference>
<dbReference type="Gene3D" id="3.30.700.10">
    <property type="entry name" value="Glycoprotein, Type 4 Pilin"/>
    <property type="match status" value="1"/>
</dbReference>
<dbReference type="InterPro" id="IPR012902">
    <property type="entry name" value="N_methyl_site"/>
</dbReference>
<sequence>MKNSQPIRPGFTLVELLVVIAIIGVLVGLLLPAVQAAREAARRMQCSNNLKQQGLGLHTHHDTYQNFPNGAPRSHGPNWRFEILPGLEQGNIYDQVDRSLHVFSGCTSSSTYGQQATGNNLILIDLMVPTYKCPSSALPANAPGGAMCNHDRLQTHDYVGVSGAFPDPAGRANVCSTGTNYGVYCNTGVLVPEKEFRFRDITDGSSNTILVAEQSGMVGTNDYRANYHGGWRGWSNSGDVTTNTSAHHISGITTVAFAINAKTAQAGGNTIPKSDRPYAGNTIINSFHPGGIHLLLADGSVRFVSESLNFTTLSQLCVRDDGSVLAEF</sequence>
<dbReference type="InterPro" id="IPR011453">
    <property type="entry name" value="DUF1559"/>
</dbReference>
<proteinExistence type="predicted"/>
<dbReference type="InterPro" id="IPR045584">
    <property type="entry name" value="Pilin-like"/>
</dbReference>
<keyword evidence="3" id="KW-1185">Reference proteome</keyword>
<evidence type="ECO:0000313" key="3">
    <source>
        <dbReference type="Proteomes" id="UP000316304"/>
    </source>
</evidence>
<dbReference type="OrthoDB" id="280382at2"/>
<dbReference type="Pfam" id="PF07596">
    <property type="entry name" value="SBP_bac_10"/>
    <property type="match status" value="1"/>
</dbReference>
<dbReference type="NCBIfam" id="TIGR04294">
    <property type="entry name" value="pre_pil_HX9DG"/>
    <property type="match status" value="1"/>
</dbReference>
<feature type="domain" description="Rhodanese" evidence="1">
    <location>
        <begin position="225"/>
        <end position="243"/>
    </location>
</feature>